<proteinExistence type="inferred from homology"/>
<organism evidence="29">
    <name type="scientific">Gongylonema pulchrum</name>
    <dbReference type="NCBI Taxonomy" id="637853"/>
    <lineage>
        <taxon>Eukaryota</taxon>
        <taxon>Metazoa</taxon>
        <taxon>Ecdysozoa</taxon>
        <taxon>Nematoda</taxon>
        <taxon>Chromadorea</taxon>
        <taxon>Rhabditida</taxon>
        <taxon>Spirurina</taxon>
        <taxon>Spiruromorpha</taxon>
        <taxon>Spiruroidea</taxon>
        <taxon>Gongylonematidae</taxon>
        <taxon>Gongylonema</taxon>
    </lineage>
</organism>
<comment type="catalytic activity">
    <reaction evidence="24">
        <text>N,N-dimethylaniline + NADPH + O2 + H(+) = N,N-dimethylaniline N-oxide + NADP(+) + H2O</text>
        <dbReference type="Rhea" id="RHEA:24468"/>
        <dbReference type="ChEBI" id="CHEBI:15377"/>
        <dbReference type="ChEBI" id="CHEBI:15378"/>
        <dbReference type="ChEBI" id="CHEBI:15379"/>
        <dbReference type="ChEBI" id="CHEBI:16269"/>
        <dbReference type="ChEBI" id="CHEBI:17735"/>
        <dbReference type="ChEBI" id="CHEBI:57783"/>
        <dbReference type="ChEBI" id="CHEBI:58349"/>
        <dbReference type="EC" id="1.14.13.8"/>
    </reaction>
    <physiologicalReaction direction="left-to-right" evidence="24">
        <dbReference type="Rhea" id="RHEA:24469"/>
    </physiologicalReaction>
</comment>
<dbReference type="PANTHER" id="PTHR23023">
    <property type="entry name" value="DIMETHYLANILINE MONOOXYGENASE"/>
    <property type="match status" value="1"/>
</dbReference>
<keyword evidence="28" id="KW-1185">Reference proteome</keyword>
<dbReference type="InterPro" id="IPR020946">
    <property type="entry name" value="Flavin_mOase-like"/>
</dbReference>
<comment type="catalytic activity">
    <reaction evidence="17">
        <text>heptan-2-one + NADPH + O2 + H(+) = pentyl acetate + NADP(+) + H2O</text>
        <dbReference type="Rhea" id="RHEA:54836"/>
        <dbReference type="ChEBI" id="CHEBI:5672"/>
        <dbReference type="ChEBI" id="CHEBI:15377"/>
        <dbReference type="ChEBI" id="CHEBI:15378"/>
        <dbReference type="ChEBI" id="CHEBI:15379"/>
        <dbReference type="ChEBI" id="CHEBI:57783"/>
        <dbReference type="ChEBI" id="CHEBI:58349"/>
        <dbReference type="ChEBI" id="CHEBI:87362"/>
    </reaction>
    <physiologicalReaction direction="left-to-right" evidence="17">
        <dbReference type="Rhea" id="RHEA:54837"/>
    </physiologicalReaction>
</comment>
<evidence type="ECO:0000256" key="17">
    <source>
        <dbReference type="ARBA" id="ARBA00047574"/>
    </source>
</evidence>
<dbReference type="GO" id="GO:0016174">
    <property type="term" value="F:NAD(P)H oxidase H2O2-forming activity"/>
    <property type="evidence" value="ECO:0007669"/>
    <property type="project" value="UniProtKB-EC"/>
</dbReference>
<evidence type="ECO:0000256" key="12">
    <source>
        <dbReference type="ARBA" id="ARBA00023002"/>
    </source>
</evidence>
<evidence type="ECO:0000313" key="27">
    <source>
        <dbReference type="EMBL" id="VDN29755.1"/>
    </source>
</evidence>
<evidence type="ECO:0000256" key="1">
    <source>
        <dbReference type="ARBA" id="ARBA00001974"/>
    </source>
</evidence>
<keyword evidence="10" id="KW-0521">NADP</keyword>
<comment type="catalytic activity">
    <reaction evidence="25">
        <text>octan-3-one + NADPH + O2 + H(+) = pentyl propanoate + NADP(+) + H2O</text>
        <dbReference type="Rhea" id="RHEA:54840"/>
        <dbReference type="ChEBI" id="CHEBI:15377"/>
        <dbReference type="ChEBI" id="CHEBI:15378"/>
        <dbReference type="ChEBI" id="CHEBI:15379"/>
        <dbReference type="ChEBI" id="CHEBI:57783"/>
        <dbReference type="ChEBI" id="CHEBI:58349"/>
        <dbReference type="ChEBI" id="CHEBI:80946"/>
        <dbReference type="ChEBI" id="CHEBI:87373"/>
    </reaction>
    <physiologicalReaction direction="left-to-right" evidence="25">
        <dbReference type="Rhea" id="RHEA:54841"/>
    </physiologicalReaction>
</comment>
<keyword evidence="13" id="KW-0443">Lipid metabolism</keyword>
<evidence type="ECO:0000256" key="9">
    <source>
        <dbReference type="ARBA" id="ARBA00022848"/>
    </source>
</evidence>
<dbReference type="FunFam" id="3.50.50.60:FF:000023">
    <property type="entry name" value="Dimethylaniline monooxygenase [N-oxide-forming]"/>
    <property type="match status" value="1"/>
</dbReference>
<keyword evidence="9" id="KW-0492">Microsome</keyword>
<dbReference type="OrthoDB" id="66881at2759"/>
<dbReference type="InterPro" id="IPR000960">
    <property type="entry name" value="Flavin_mOase"/>
</dbReference>
<evidence type="ECO:0000256" key="19">
    <source>
        <dbReference type="ARBA" id="ARBA00047864"/>
    </source>
</evidence>
<evidence type="ECO:0000313" key="28">
    <source>
        <dbReference type="Proteomes" id="UP000271098"/>
    </source>
</evidence>
<evidence type="ECO:0000256" key="15">
    <source>
        <dbReference type="ARBA" id="ARBA00045722"/>
    </source>
</evidence>
<dbReference type="Pfam" id="PF00743">
    <property type="entry name" value="FMO-like"/>
    <property type="match status" value="1"/>
</dbReference>
<comment type="catalytic activity">
    <reaction evidence="20">
        <text>hexan-3-one + NADPH + O2 + H(+) = ethyl butanoate + NADP(+) + H2O</text>
        <dbReference type="Rhea" id="RHEA:54844"/>
        <dbReference type="ChEBI" id="CHEBI:15377"/>
        <dbReference type="ChEBI" id="CHEBI:15378"/>
        <dbReference type="ChEBI" id="CHEBI:15379"/>
        <dbReference type="ChEBI" id="CHEBI:57783"/>
        <dbReference type="ChEBI" id="CHEBI:58349"/>
        <dbReference type="ChEBI" id="CHEBI:88764"/>
        <dbReference type="ChEBI" id="CHEBI:89891"/>
    </reaction>
    <physiologicalReaction direction="left-to-right" evidence="20">
        <dbReference type="Rhea" id="RHEA:54845"/>
    </physiologicalReaction>
</comment>
<comment type="subcellular location">
    <subcellularLocation>
        <location evidence="2">Microsome membrane</location>
    </subcellularLocation>
</comment>
<evidence type="ECO:0000256" key="10">
    <source>
        <dbReference type="ARBA" id="ARBA00022857"/>
    </source>
</evidence>
<comment type="catalytic activity">
    <reaction evidence="16">
        <text>hexan-3-one + NADPH + O2 + H(+) = propyl propanoate + NADP(+) + H2O</text>
        <dbReference type="Rhea" id="RHEA:54848"/>
        <dbReference type="ChEBI" id="CHEBI:15377"/>
        <dbReference type="ChEBI" id="CHEBI:15378"/>
        <dbReference type="ChEBI" id="CHEBI:15379"/>
        <dbReference type="ChEBI" id="CHEBI:57783"/>
        <dbReference type="ChEBI" id="CHEBI:58349"/>
        <dbReference type="ChEBI" id="CHEBI:89828"/>
        <dbReference type="ChEBI" id="CHEBI:89891"/>
    </reaction>
    <physiologicalReaction direction="left-to-right" evidence="16">
        <dbReference type="Rhea" id="RHEA:54849"/>
    </physiologicalReaction>
</comment>
<dbReference type="PRINTS" id="PR00370">
    <property type="entry name" value="FMOXYGENASE"/>
</dbReference>
<comment type="catalytic activity">
    <reaction evidence="19">
        <text>NADPH + O2 + H(+) = H2O2 + NADP(+)</text>
        <dbReference type="Rhea" id="RHEA:11260"/>
        <dbReference type="ChEBI" id="CHEBI:15378"/>
        <dbReference type="ChEBI" id="CHEBI:15379"/>
        <dbReference type="ChEBI" id="CHEBI:16240"/>
        <dbReference type="ChEBI" id="CHEBI:57783"/>
        <dbReference type="ChEBI" id="CHEBI:58349"/>
        <dbReference type="EC" id="1.6.3.1"/>
    </reaction>
    <physiologicalReaction direction="left-to-right" evidence="19">
        <dbReference type="Rhea" id="RHEA:11261"/>
    </physiologicalReaction>
</comment>
<protein>
    <recommendedName>
        <fullName evidence="26">Flavin-containing monooxygenase</fullName>
        <ecNumber evidence="26">1.-.-.-</ecNumber>
    </recommendedName>
</protein>
<evidence type="ECO:0000256" key="11">
    <source>
        <dbReference type="ARBA" id="ARBA00022989"/>
    </source>
</evidence>
<keyword evidence="9" id="KW-0256">Endoplasmic reticulum</keyword>
<keyword evidence="11" id="KW-1133">Transmembrane helix</keyword>
<gene>
    <name evidence="27" type="ORF">GPUH_LOCUS17414</name>
</gene>
<keyword evidence="14" id="KW-0472">Membrane</keyword>
<evidence type="ECO:0000256" key="4">
    <source>
        <dbReference type="ARBA" id="ARBA00022481"/>
    </source>
</evidence>
<evidence type="ECO:0000313" key="29">
    <source>
        <dbReference type="WBParaSite" id="GPUH_0001743701-mRNA-1"/>
    </source>
</evidence>
<dbReference type="InterPro" id="IPR036188">
    <property type="entry name" value="FAD/NAD-bd_sf"/>
</dbReference>
<dbReference type="GO" id="GO:0006629">
    <property type="term" value="P:lipid metabolic process"/>
    <property type="evidence" value="ECO:0007669"/>
    <property type="project" value="UniProtKB-KW"/>
</dbReference>
<dbReference type="InterPro" id="IPR002257">
    <property type="entry name" value="Flavin_mOase_5"/>
</dbReference>
<dbReference type="GO" id="GO:0050661">
    <property type="term" value="F:NADP binding"/>
    <property type="evidence" value="ECO:0007669"/>
    <property type="project" value="InterPro"/>
</dbReference>
<keyword evidence="4" id="KW-0488">Methylation</keyword>
<comment type="catalytic activity">
    <reaction evidence="18">
        <text>sulcatone + NADPH + O2 + H(+) = 4-methylpent-3-en-1-yl acetate + NADP(+) + H2O</text>
        <dbReference type="Rhea" id="RHEA:54864"/>
        <dbReference type="ChEBI" id="CHEBI:15377"/>
        <dbReference type="ChEBI" id="CHEBI:15378"/>
        <dbReference type="ChEBI" id="CHEBI:15379"/>
        <dbReference type="ChEBI" id="CHEBI:16310"/>
        <dbReference type="ChEBI" id="CHEBI:57783"/>
        <dbReference type="ChEBI" id="CHEBI:58349"/>
        <dbReference type="ChEBI" id="CHEBI:138373"/>
    </reaction>
    <physiologicalReaction direction="left-to-right" evidence="18">
        <dbReference type="Rhea" id="RHEA:54865"/>
    </physiologicalReaction>
</comment>
<evidence type="ECO:0000256" key="7">
    <source>
        <dbReference type="ARBA" id="ARBA00022692"/>
    </source>
</evidence>
<dbReference type="InterPro" id="IPR050346">
    <property type="entry name" value="FMO-like"/>
</dbReference>
<comment type="catalytic activity">
    <reaction evidence="21">
        <text>octan-3-one + NADPH + O2 + H(+) = ethyl hexanoate + NADP(+) + H2O</text>
        <dbReference type="Rhea" id="RHEA:54856"/>
        <dbReference type="ChEBI" id="CHEBI:15377"/>
        <dbReference type="ChEBI" id="CHEBI:15378"/>
        <dbReference type="ChEBI" id="CHEBI:15379"/>
        <dbReference type="ChEBI" id="CHEBI:57783"/>
        <dbReference type="ChEBI" id="CHEBI:58349"/>
        <dbReference type="ChEBI" id="CHEBI:80946"/>
        <dbReference type="ChEBI" id="CHEBI:86055"/>
    </reaction>
    <physiologicalReaction direction="left-to-right" evidence="21">
        <dbReference type="Rhea" id="RHEA:54857"/>
    </physiologicalReaction>
</comment>
<evidence type="ECO:0000256" key="23">
    <source>
        <dbReference type="ARBA" id="ARBA00048990"/>
    </source>
</evidence>
<evidence type="ECO:0000256" key="6">
    <source>
        <dbReference type="ARBA" id="ARBA00022630"/>
    </source>
</evidence>
<evidence type="ECO:0000256" key="14">
    <source>
        <dbReference type="ARBA" id="ARBA00023136"/>
    </source>
</evidence>
<evidence type="ECO:0000256" key="2">
    <source>
        <dbReference type="ARBA" id="ARBA00004524"/>
    </source>
</evidence>
<dbReference type="GO" id="GO:0004499">
    <property type="term" value="F:N,N-dimethylaniline monooxygenase activity"/>
    <property type="evidence" value="ECO:0007669"/>
    <property type="project" value="InterPro"/>
</dbReference>
<reference evidence="29" key="1">
    <citation type="submission" date="2016-06" db="UniProtKB">
        <authorList>
            <consortium name="WormBaseParasite"/>
        </authorList>
    </citation>
    <scope>IDENTIFICATION</scope>
</reference>
<comment type="catalytic activity">
    <reaction evidence="22">
        <text>(2E)-geranial + NADPH + O2 + H(+) = (1E)-2,6-dimethylhepta-1,5-dien-1-yl formate + NADP(+) + H2O</text>
        <dbReference type="Rhea" id="RHEA:54860"/>
        <dbReference type="ChEBI" id="CHEBI:15377"/>
        <dbReference type="ChEBI" id="CHEBI:15378"/>
        <dbReference type="ChEBI" id="CHEBI:15379"/>
        <dbReference type="ChEBI" id="CHEBI:16980"/>
        <dbReference type="ChEBI" id="CHEBI:57783"/>
        <dbReference type="ChEBI" id="CHEBI:58349"/>
        <dbReference type="ChEBI" id="CHEBI:138375"/>
    </reaction>
    <physiologicalReaction direction="left-to-right" evidence="22">
        <dbReference type="Rhea" id="RHEA:54861"/>
    </physiologicalReaction>
</comment>
<dbReference type="GO" id="GO:0050660">
    <property type="term" value="F:flavin adenine dinucleotide binding"/>
    <property type="evidence" value="ECO:0007669"/>
    <property type="project" value="InterPro"/>
</dbReference>
<keyword evidence="12 26" id="KW-0560">Oxidoreductase</keyword>
<evidence type="ECO:0000256" key="22">
    <source>
        <dbReference type="ARBA" id="ARBA00048989"/>
    </source>
</evidence>
<accession>A0A183E8X4</accession>
<comment type="cofactor">
    <cofactor evidence="1 26">
        <name>FAD</name>
        <dbReference type="ChEBI" id="CHEBI:57692"/>
    </cofactor>
</comment>
<dbReference type="SUPFAM" id="SSF51905">
    <property type="entry name" value="FAD/NAD(P)-binding domain"/>
    <property type="match status" value="1"/>
</dbReference>
<dbReference type="FunFam" id="3.50.50.60:FF:000065">
    <property type="entry name" value="Dimethylaniline monooxygenase [N-oxide-forming]"/>
    <property type="match status" value="1"/>
</dbReference>
<comment type="catalytic activity">
    <reaction evidence="23">
        <text>heptan-4-one + NADPH + O2 + H(+) = propyl butanoate + NADP(+) + H2O</text>
        <dbReference type="Rhea" id="RHEA:54852"/>
        <dbReference type="ChEBI" id="CHEBI:15377"/>
        <dbReference type="ChEBI" id="CHEBI:15378"/>
        <dbReference type="ChEBI" id="CHEBI:15379"/>
        <dbReference type="ChEBI" id="CHEBI:57783"/>
        <dbReference type="ChEBI" id="CHEBI:58349"/>
        <dbReference type="ChEBI" id="CHEBI:89484"/>
        <dbReference type="ChEBI" id="CHEBI:89719"/>
    </reaction>
    <physiologicalReaction direction="left-to-right" evidence="23">
        <dbReference type="Rhea" id="RHEA:54853"/>
    </physiologicalReaction>
</comment>
<evidence type="ECO:0000256" key="24">
    <source>
        <dbReference type="ARBA" id="ARBA00049443"/>
    </source>
</evidence>
<evidence type="ECO:0000256" key="20">
    <source>
        <dbReference type="ARBA" id="ARBA00047977"/>
    </source>
</evidence>
<evidence type="ECO:0000256" key="16">
    <source>
        <dbReference type="ARBA" id="ARBA00047426"/>
    </source>
</evidence>
<evidence type="ECO:0000256" key="26">
    <source>
        <dbReference type="RuleBase" id="RU361177"/>
    </source>
</evidence>
<dbReference type="AlphaFoldDB" id="A0A183E8X4"/>
<name>A0A183E8X4_9BILA</name>
<comment type="similarity">
    <text evidence="3 26">Belongs to the FMO family.</text>
</comment>
<dbReference type="WBParaSite" id="GPUH_0001743701-mRNA-1">
    <property type="protein sequence ID" value="GPUH_0001743701-mRNA-1"/>
    <property type="gene ID" value="GPUH_0001743701"/>
</dbReference>
<evidence type="ECO:0000256" key="5">
    <source>
        <dbReference type="ARBA" id="ARBA00022553"/>
    </source>
</evidence>
<reference evidence="27 28" key="2">
    <citation type="submission" date="2018-11" db="EMBL/GenBank/DDBJ databases">
        <authorList>
            <consortium name="Pathogen Informatics"/>
        </authorList>
    </citation>
    <scope>NUCLEOTIDE SEQUENCE [LARGE SCALE GENOMIC DNA]</scope>
</reference>
<keyword evidence="26" id="KW-0503">Monooxygenase</keyword>
<evidence type="ECO:0000256" key="8">
    <source>
        <dbReference type="ARBA" id="ARBA00022827"/>
    </source>
</evidence>
<evidence type="ECO:0000256" key="3">
    <source>
        <dbReference type="ARBA" id="ARBA00009183"/>
    </source>
</evidence>
<keyword evidence="7" id="KW-0812">Transmembrane</keyword>
<dbReference type="PIRSF" id="PIRSF000332">
    <property type="entry name" value="FMO"/>
    <property type="match status" value="1"/>
</dbReference>
<sequence length="307" mass="35562">MNRIWYKGEPQDVVFLNRYIHSFQKILPWSASNWAIERHVNERFDHGRYGLKPKHRALQAHPTVNDELPNRIASGTVIIKPNIASFAERDVIFEDGSTVKDVDTVIFATGYSFEFAILEDGNLIPVTDNQVNLYKYMYPPQLSPKNSLAVIGLIQPLGSIMPISEMQCRLFCEVLAGKCKLPDSEKMLKNIEKKKAQMAKQYVKRRRHTIQVHYVEYMDELAKLIGVKPNLLKYWLTDPRLASTLLFQGLAPYQYRLTGPNAWCGAREALLGMEQRMFENSRTRQTKETMKSTPVNKFFYLFRLIKP</sequence>
<dbReference type="Gene3D" id="3.50.50.60">
    <property type="entry name" value="FAD/NAD(P)-binding domain"/>
    <property type="match status" value="1"/>
</dbReference>
<dbReference type="EMBL" id="UYRT01085144">
    <property type="protein sequence ID" value="VDN29755.1"/>
    <property type="molecule type" value="Genomic_DNA"/>
</dbReference>
<keyword evidence="8 26" id="KW-0274">FAD</keyword>
<dbReference type="PRINTS" id="PR01125">
    <property type="entry name" value="FMOXYGENASE5"/>
</dbReference>
<evidence type="ECO:0000256" key="13">
    <source>
        <dbReference type="ARBA" id="ARBA00023098"/>
    </source>
</evidence>
<keyword evidence="6 26" id="KW-0285">Flavoprotein</keyword>
<comment type="function">
    <text evidence="15">Acts as a Baeyer-Villiger monooxygenase on a broad range of substrates. Catalyzes the insertion of an oxygen atom into a carbon-carbon bond adjacent to a carbonyl, which converts ketones to esters. Active on diverse carbonyl compounds, whereas soft nucleophiles are mostly non- or poorly reactive. In contrast with other forms of FMO it is non- or poorly active on 'classical' substrates such as drugs, pesticides, and dietary components containing soft nucleophilic heteroatoms. Able to oxidize drug molecules bearing a carbonyl group on an aliphatic chain, such as nabumetone and pentoxifylline. Also, in the absence of substrates, shows slow but yet significant NADPH oxidase activity. Acts as a positive modulator of cholesterol biosynthesis as well as glucose homeostasis, promoting metabolic aging via pleiotropic effects.</text>
</comment>
<dbReference type="EC" id="1.-.-.-" evidence="26"/>
<keyword evidence="5" id="KW-0597">Phosphoprotein</keyword>
<evidence type="ECO:0000256" key="25">
    <source>
        <dbReference type="ARBA" id="ARBA00049475"/>
    </source>
</evidence>
<evidence type="ECO:0000256" key="21">
    <source>
        <dbReference type="ARBA" id="ARBA00048459"/>
    </source>
</evidence>
<dbReference type="Proteomes" id="UP000271098">
    <property type="component" value="Unassembled WGS sequence"/>
</dbReference>
<evidence type="ECO:0000256" key="18">
    <source>
        <dbReference type="ARBA" id="ARBA00047855"/>
    </source>
</evidence>